<dbReference type="EMBL" id="ASSJ01000051">
    <property type="protein sequence ID" value="ERN41291.1"/>
    <property type="molecule type" value="Genomic_DNA"/>
</dbReference>
<keyword evidence="1" id="KW-0472">Membrane</keyword>
<organism evidence="2 3">
    <name type="scientific">Rubidibacter lacunae KORDI 51-2</name>
    <dbReference type="NCBI Taxonomy" id="582515"/>
    <lineage>
        <taxon>Bacteria</taxon>
        <taxon>Bacillati</taxon>
        <taxon>Cyanobacteriota</taxon>
        <taxon>Cyanophyceae</taxon>
        <taxon>Oscillatoriophycideae</taxon>
        <taxon>Chroococcales</taxon>
        <taxon>Aphanothecaceae</taxon>
        <taxon>Rubidibacter</taxon>
    </lineage>
</organism>
<dbReference type="eggNOG" id="COG4967">
    <property type="taxonomic scope" value="Bacteria"/>
</dbReference>
<keyword evidence="1" id="KW-0812">Transmembrane</keyword>
<gene>
    <name evidence="2" type="ORF">KR51_00021810</name>
</gene>
<evidence type="ECO:0000313" key="3">
    <source>
        <dbReference type="Proteomes" id="UP000016960"/>
    </source>
</evidence>
<dbReference type="STRING" id="582515.KR51_00021810"/>
<comment type="caution">
    <text evidence="2">The sequence shown here is derived from an EMBL/GenBank/DDBJ whole genome shotgun (WGS) entry which is preliminary data.</text>
</comment>
<reference evidence="2 3" key="1">
    <citation type="submission" date="2013-05" db="EMBL/GenBank/DDBJ databases">
        <title>Draft genome sequence of Rubidibacter lacunae KORDI 51-2.</title>
        <authorList>
            <person name="Choi D.H."/>
            <person name="Noh J.H."/>
            <person name="Kwon K.-K."/>
            <person name="Lee J.-H."/>
            <person name="Ryu J.-Y."/>
        </authorList>
    </citation>
    <scope>NUCLEOTIDE SEQUENCE [LARGE SCALE GENOMIC DNA]</scope>
    <source>
        <strain evidence="2 3">KORDI 51-2</strain>
    </source>
</reference>
<name>U5DHZ9_9CHRO</name>
<sequence>MAKFNVNIRQCLCQHARHSRPNNMGLSLVEVVATIVMTGIILAFMAPPILISVGTRFQNRRGQQAQLLAQQEIDRVQAAMARGDDTLSPPELGAGNPAESAAAPTQFVNNRASATNPTYAFEQDIDGDGRTDFFVQRFRDEGVDFTAGIEQGQLAVFQMGVRVYTLEAKKTVDAGVTLETDQAPLGLTAGIGKQATQPLAVLFSEISRSDRELSLEEYKRYCNKYCK</sequence>
<evidence type="ECO:0008006" key="4">
    <source>
        <dbReference type="Google" id="ProtNLM"/>
    </source>
</evidence>
<keyword evidence="3" id="KW-1185">Reference proteome</keyword>
<feature type="transmembrane region" description="Helical" evidence="1">
    <location>
        <begin position="31"/>
        <end position="51"/>
    </location>
</feature>
<dbReference type="AlphaFoldDB" id="U5DHZ9"/>
<dbReference type="Proteomes" id="UP000016960">
    <property type="component" value="Unassembled WGS sequence"/>
</dbReference>
<evidence type="ECO:0000256" key="1">
    <source>
        <dbReference type="SAM" id="Phobius"/>
    </source>
</evidence>
<evidence type="ECO:0000313" key="2">
    <source>
        <dbReference type="EMBL" id="ERN41291.1"/>
    </source>
</evidence>
<dbReference type="InParanoid" id="U5DHZ9"/>
<proteinExistence type="predicted"/>
<accession>U5DHZ9</accession>
<protein>
    <recommendedName>
        <fullName evidence="4">Prepilin-type N-terminal cleavage/methylation domain protein</fullName>
    </recommendedName>
</protein>
<keyword evidence="1" id="KW-1133">Transmembrane helix</keyword>